<name>A0A6M2DP27_XENCH</name>
<feature type="compositionally biased region" description="Polar residues" evidence="2">
    <location>
        <begin position="980"/>
        <end position="1014"/>
    </location>
</feature>
<organism evidence="3">
    <name type="scientific">Xenopsylla cheopis</name>
    <name type="common">Oriental rat flea</name>
    <name type="synonym">Pulex cheopis</name>
    <dbReference type="NCBI Taxonomy" id="163159"/>
    <lineage>
        <taxon>Eukaryota</taxon>
        <taxon>Metazoa</taxon>
        <taxon>Ecdysozoa</taxon>
        <taxon>Arthropoda</taxon>
        <taxon>Hexapoda</taxon>
        <taxon>Insecta</taxon>
        <taxon>Pterygota</taxon>
        <taxon>Neoptera</taxon>
        <taxon>Endopterygota</taxon>
        <taxon>Siphonaptera</taxon>
        <taxon>Pulicidae</taxon>
        <taxon>Xenopsyllinae</taxon>
        <taxon>Xenopsylla</taxon>
    </lineage>
</organism>
<feature type="region of interest" description="Disordered" evidence="2">
    <location>
        <begin position="1368"/>
        <end position="1396"/>
    </location>
</feature>
<feature type="compositionally biased region" description="Basic and acidic residues" evidence="2">
    <location>
        <begin position="286"/>
        <end position="298"/>
    </location>
</feature>
<feature type="compositionally biased region" description="Polar residues" evidence="2">
    <location>
        <begin position="1106"/>
        <end position="1119"/>
    </location>
</feature>
<protein>
    <submittedName>
        <fullName evidence="3">Putative splicing factor sr protein</fullName>
    </submittedName>
</protein>
<dbReference type="EMBL" id="GIIL01002851">
    <property type="protein sequence ID" value="NOV46577.1"/>
    <property type="molecule type" value="Transcribed_RNA"/>
</dbReference>
<feature type="coiled-coil region" evidence="1">
    <location>
        <begin position="550"/>
        <end position="581"/>
    </location>
</feature>
<feature type="compositionally biased region" description="Polar residues" evidence="2">
    <location>
        <begin position="276"/>
        <end position="285"/>
    </location>
</feature>
<feature type="region of interest" description="Disordered" evidence="2">
    <location>
        <begin position="976"/>
        <end position="1016"/>
    </location>
</feature>
<feature type="compositionally biased region" description="Polar residues" evidence="2">
    <location>
        <begin position="1383"/>
        <end position="1396"/>
    </location>
</feature>
<feature type="region of interest" description="Disordered" evidence="2">
    <location>
        <begin position="1093"/>
        <end position="1119"/>
    </location>
</feature>
<feature type="region of interest" description="Disordered" evidence="2">
    <location>
        <begin position="271"/>
        <end position="298"/>
    </location>
</feature>
<feature type="compositionally biased region" description="Low complexity" evidence="2">
    <location>
        <begin position="1368"/>
        <end position="1382"/>
    </location>
</feature>
<proteinExistence type="predicted"/>
<reference evidence="3" key="1">
    <citation type="submission" date="2020-03" db="EMBL/GenBank/DDBJ databases">
        <title>Transcriptomic Profiling of the Digestive Tract of the Rat Flea, Xenopsylla cheopis, Following Blood Feeding and Infection with Yersinia pestis.</title>
        <authorList>
            <person name="Bland D.M."/>
            <person name="Martens C.A."/>
            <person name="Virtaneva K."/>
            <person name="Kanakabandi K."/>
            <person name="Long D."/>
            <person name="Rosenke R."/>
            <person name="Saturday G.A."/>
            <person name="Hoyt F.H."/>
            <person name="Bruno D.P."/>
            <person name="Ribeiro J.M.C."/>
            <person name="Hinnebusch J."/>
        </authorList>
    </citation>
    <scope>NUCLEOTIDE SEQUENCE</scope>
</reference>
<accession>A0A6M2DP27</accession>
<evidence type="ECO:0000313" key="3">
    <source>
        <dbReference type="EMBL" id="NOV46577.1"/>
    </source>
</evidence>
<feature type="coiled-coil region" evidence="1">
    <location>
        <begin position="780"/>
        <end position="810"/>
    </location>
</feature>
<feature type="compositionally biased region" description="Basic and acidic residues" evidence="2">
    <location>
        <begin position="331"/>
        <end position="349"/>
    </location>
</feature>
<keyword evidence="1" id="KW-0175">Coiled coil</keyword>
<sequence length="1396" mass="159428">MEINEILDKQAELEKNILTLTINLDDGTKANVFTRHGFNNNGFFVYTCNICKVPNLASASIQVHINGKKHQSKLLLPVLSAKLFYSQQKKPDNTINKSTELCLAPGEPVPPGFEGEVKGVTEIQLTLDEHKGALIGLEYLAELTGDQREALYVCTLCDKKGDPRTVMAHLNSYNHRLWYLELHYPTLYKVIAAWKSNKEYKKVVPIVVQNVVEAIETKYGRLTPFAVDKDEFEGNKGKYYQEARNEKHFTEKTGPMFLNLVNKTIFEDLRKKQQAEDSQNDASSDATKRKNESVETSEKKIKTVDNIDKAYDDISSISSSSLSRSRSRSRSRMDSRSYRNKSPSKEYNRKYPSSYRGRARSRSKSYSPARNRDRYYRSNNYRSRSRSRSGSKSESRNDRSLQKPVDRDLYRKPRRLWESNLNRGHIAVEKVEKRHYVPPTVNKSSSIDAQKRQIVPTPKELSQQASKLSVERYNLEKYRFAVEIMESEMEKVLAIHEKSPEKHPLYPEEWKKFWNRRYKELQAENKDPTKHDFKTEWIKFWTDRMKQLHNEELEKKHMKLREKYNIKENAEEQNVNILKEQYLLKVKPPSHIDSEIIISDDEKPSDKRSVGSRHSDNKRSSRSVKSASPWDDDDFEVKSRASSKRTIHEAVEQSKSYDEWAKEYYGPNKSKSVFIRELRPPNAELPKEYPALDPSESLNIISVLRLLTALEDLLGSLGPKVINMLSSALAMEKAKANSAEDLLLNDENNVMFETVKEKLKGQLFAGILEPQKVQPVKTAIQKIASLLHQASEKQKQHEEEERKALAAKKLEPVSVPGVGAVDKAAIAKQIAAALVAQGKPNVTTDELEQLINAVVGMTSASQSSSKPLTTAAYLAQFQNPTVCDEINSRAESPKMMKAEEEMSEKKDPMDGLSDSDLKTLLQNFSNLSNDEQHGLIMYLKKLEAREPARVENLRKFVNVEQFQTLAETKINKLDAFEHSPGQSSPFSNREGGTNPSSDITFNNASNMSKSSGDNTKFEENVIESDDDDDYSYEDVFRAASKNVKEKQLQKDLKLIRDTITRDRENAAALAKQEMTVVDATSLIANLMSSLQNKPSEQAPVLEPLNTRPSSQNSNSDHTNTRLTANISEISTAKPYTNILEPASTRMSNMPRLQSNIMDSSNLRYQNNVSEEPNMKAQSNFAEISNSRHSGYSDAQSARMTSNYLEMNNTRLNSNGSDLFADNNRVNNQYNRMESGVRNFPNSFANDNRDRDSNYMQNNSQDKNFMHLQGNNNQSNRSLLSGNAYDQNKPRDSNFLGQNMQSMHHQGNNQPYSRNIDINNFNIASSSNFGNSDQNRFNIMGSSNMDSRYNVPMRNQANVDPSRFSLNNQDYNNRSYSYSNQSRFHQNNNRFNSRGRY</sequence>
<feature type="compositionally biased region" description="Basic and acidic residues" evidence="2">
    <location>
        <begin position="391"/>
        <end position="407"/>
    </location>
</feature>
<feature type="region of interest" description="Disordered" evidence="2">
    <location>
        <begin position="595"/>
        <end position="649"/>
    </location>
</feature>
<evidence type="ECO:0000256" key="2">
    <source>
        <dbReference type="SAM" id="MobiDB-lite"/>
    </source>
</evidence>
<feature type="compositionally biased region" description="Basic and acidic residues" evidence="2">
    <location>
        <begin position="595"/>
        <end position="619"/>
    </location>
</feature>
<evidence type="ECO:0000256" key="1">
    <source>
        <dbReference type="SAM" id="Coils"/>
    </source>
</evidence>
<feature type="region of interest" description="Disordered" evidence="2">
    <location>
        <begin position="317"/>
        <end position="407"/>
    </location>
</feature>